<keyword evidence="1" id="KW-1133">Transmembrane helix</keyword>
<evidence type="ECO:0000313" key="2">
    <source>
        <dbReference type="EMBL" id="UWN66135.1"/>
    </source>
</evidence>
<proteinExistence type="predicted"/>
<evidence type="ECO:0000313" key="3">
    <source>
        <dbReference type="Proteomes" id="UP001058267"/>
    </source>
</evidence>
<sequence>MNSDQYFHRGLRLIVASVLVFFLIVLFCIMVSRGFPFWRALVLLVPAGLCVAGLYYFSMGTSADLSERFFRRFRREQPKPEEISTVEEELERVAVDATDEKSLDPTVAISEVIPGDPDPETQILENALSTVYTYTDQILGEALDESNRLILRRRLLYLACMVAIPESVPQVRLRGDRIGYGDLCHYGWNVWNAFKGARNQFYDQSELAEWLKSGFESLGKYNTKTLRAKLRATDGGYGIRLVDNLKEYIQQ</sequence>
<reference evidence="2" key="1">
    <citation type="journal article" date="2022" name="Cell">
        <title>Design, construction, and in vivo augmentation of a complex gut microbiome.</title>
        <authorList>
            <person name="Cheng A.G."/>
            <person name="Ho P.Y."/>
            <person name="Aranda-Diaz A."/>
            <person name="Jain S."/>
            <person name="Yu F.B."/>
            <person name="Meng X."/>
            <person name="Wang M."/>
            <person name="Iakiviak M."/>
            <person name="Nagashima K."/>
            <person name="Zhao A."/>
            <person name="Murugkar P."/>
            <person name="Patil A."/>
            <person name="Atabakhsh K."/>
            <person name="Weakley A."/>
            <person name="Yan J."/>
            <person name="Brumbaugh A.R."/>
            <person name="Higginbottom S."/>
            <person name="Dimas A."/>
            <person name="Shiver A.L."/>
            <person name="Deutschbauer A."/>
            <person name="Neff N."/>
            <person name="Sonnenburg J.L."/>
            <person name="Huang K.C."/>
            <person name="Fischbach M.A."/>
        </authorList>
    </citation>
    <scope>NUCLEOTIDE SEQUENCE</scope>
    <source>
        <strain evidence="2">JC50</strain>
    </source>
</reference>
<keyword evidence="1" id="KW-0472">Membrane</keyword>
<name>A0ABY5V952_9BACT</name>
<dbReference type="RefSeq" id="WP_019152321.1">
    <property type="nucleotide sequence ID" value="NZ_CP102252.1"/>
</dbReference>
<dbReference type="GeneID" id="78179700"/>
<accession>A0ABY5V952</accession>
<keyword evidence="3" id="KW-1185">Reference proteome</keyword>
<dbReference type="EMBL" id="CP102252">
    <property type="protein sequence ID" value="UWN66135.1"/>
    <property type="molecule type" value="Genomic_DNA"/>
</dbReference>
<dbReference type="Proteomes" id="UP001058267">
    <property type="component" value="Chromosome"/>
</dbReference>
<feature type="transmembrane region" description="Helical" evidence="1">
    <location>
        <begin position="38"/>
        <end position="58"/>
    </location>
</feature>
<protein>
    <submittedName>
        <fullName evidence="2">Uncharacterized protein</fullName>
    </submittedName>
</protein>
<gene>
    <name evidence="2" type="ORF">NQ519_04685</name>
</gene>
<organism evidence="2 3">
    <name type="scientific">Alistipes senegalensis JC50</name>
    <dbReference type="NCBI Taxonomy" id="1033732"/>
    <lineage>
        <taxon>Bacteria</taxon>
        <taxon>Pseudomonadati</taxon>
        <taxon>Bacteroidota</taxon>
        <taxon>Bacteroidia</taxon>
        <taxon>Bacteroidales</taxon>
        <taxon>Rikenellaceae</taxon>
        <taxon>Alistipes</taxon>
    </lineage>
</organism>
<evidence type="ECO:0000256" key="1">
    <source>
        <dbReference type="SAM" id="Phobius"/>
    </source>
</evidence>
<keyword evidence="1" id="KW-0812">Transmembrane</keyword>
<feature type="transmembrane region" description="Helical" evidence="1">
    <location>
        <begin position="12"/>
        <end position="32"/>
    </location>
</feature>